<sequence length="337" mass="35080">MVEPITAALRRAAELTAAGQPLAAVAVLRPVLAENPDNSEAWCRLSAACLDAGHADESLDAAKRAITLGERSWGHRLASLALIELGRREEAVISAREAVRRDPEEWRSHVALAEALDGMNPAEAVQAARRGAELSNGVARPYEVLGDVALHAHDVAAAREAYRRALVIDPTSDHARTSLRGLAGTVGSTPAPALPAAQPPPPRSRRTSRRALLLIVRRVAGWQAVGSFVLILAGIPSPSHVLAWAGVLLLVLLAYLGVRGWFAAPAPARVAPVALVRASPVLAGACALTALGLVLLVLACVTIAVSAWGLGLLVTVAVCSLLASGLATLGIRPVRAR</sequence>
<organism evidence="4 5">
    <name type="scientific">Labedaea rhizosphaerae</name>
    <dbReference type="NCBI Taxonomy" id="598644"/>
    <lineage>
        <taxon>Bacteria</taxon>
        <taxon>Bacillati</taxon>
        <taxon>Actinomycetota</taxon>
        <taxon>Actinomycetes</taxon>
        <taxon>Pseudonocardiales</taxon>
        <taxon>Pseudonocardiaceae</taxon>
        <taxon>Labedaea</taxon>
    </lineage>
</organism>
<dbReference type="Gene3D" id="1.25.40.10">
    <property type="entry name" value="Tetratricopeptide repeat domain"/>
    <property type="match status" value="2"/>
</dbReference>
<feature type="transmembrane region" description="Helical" evidence="3">
    <location>
        <begin position="241"/>
        <end position="262"/>
    </location>
</feature>
<accession>A0A4R6SD57</accession>
<dbReference type="PROSITE" id="PS50005">
    <property type="entry name" value="TPR"/>
    <property type="match status" value="1"/>
</dbReference>
<gene>
    <name evidence="4" type="ORF">EV186_103847</name>
</gene>
<evidence type="ECO:0000313" key="4">
    <source>
        <dbReference type="EMBL" id="TDP97870.1"/>
    </source>
</evidence>
<dbReference type="Pfam" id="PF13181">
    <property type="entry name" value="TPR_8"/>
    <property type="match status" value="1"/>
</dbReference>
<comment type="caution">
    <text evidence="4">The sequence shown here is derived from an EMBL/GenBank/DDBJ whole genome shotgun (WGS) entry which is preliminary data.</text>
</comment>
<dbReference type="Pfam" id="PF14559">
    <property type="entry name" value="TPR_19"/>
    <property type="match status" value="1"/>
</dbReference>
<evidence type="ECO:0000256" key="2">
    <source>
        <dbReference type="SAM" id="MobiDB-lite"/>
    </source>
</evidence>
<protein>
    <submittedName>
        <fullName evidence="4">Tetratricopeptide repeat protein</fullName>
    </submittedName>
</protein>
<feature type="transmembrane region" description="Helical" evidence="3">
    <location>
        <begin position="282"/>
        <end position="304"/>
    </location>
</feature>
<dbReference type="SMART" id="SM00028">
    <property type="entry name" value="TPR"/>
    <property type="match status" value="3"/>
</dbReference>
<dbReference type="InterPro" id="IPR011990">
    <property type="entry name" value="TPR-like_helical_dom_sf"/>
</dbReference>
<dbReference type="AlphaFoldDB" id="A0A4R6SD57"/>
<feature type="transmembrane region" description="Helical" evidence="3">
    <location>
        <begin position="310"/>
        <end position="331"/>
    </location>
</feature>
<keyword evidence="3" id="KW-0812">Transmembrane</keyword>
<keyword evidence="5" id="KW-1185">Reference proteome</keyword>
<feature type="transmembrane region" description="Helical" evidence="3">
    <location>
        <begin position="211"/>
        <end position="235"/>
    </location>
</feature>
<feature type="repeat" description="TPR" evidence="1">
    <location>
        <begin position="139"/>
        <end position="172"/>
    </location>
</feature>
<name>A0A4R6SD57_LABRH</name>
<dbReference type="RefSeq" id="WP_133851010.1">
    <property type="nucleotide sequence ID" value="NZ_SNXZ01000003.1"/>
</dbReference>
<reference evidence="4 5" key="1">
    <citation type="submission" date="2019-03" db="EMBL/GenBank/DDBJ databases">
        <title>Genomic Encyclopedia of Type Strains, Phase IV (KMG-IV): sequencing the most valuable type-strain genomes for metagenomic binning, comparative biology and taxonomic classification.</title>
        <authorList>
            <person name="Goeker M."/>
        </authorList>
    </citation>
    <scope>NUCLEOTIDE SEQUENCE [LARGE SCALE GENOMIC DNA]</scope>
    <source>
        <strain evidence="4 5">DSM 45361</strain>
    </source>
</reference>
<dbReference type="InterPro" id="IPR019734">
    <property type="entry name" value="TPR_rpt"/>
</dbReference>
<evidence type="ECO:0000256" key="1">
    <source>
        <dbReference type="PROSITE-ProRule" id="PRU00339"/>
    </source>
</evidence>
<evidence type="ECO:0000256" key="3">
    <source>
        <dbReference type="SAM" id="Phobius"/>
    </source>
</evidence>
<evidence type="ECO:0000313" key="5">
    <source>
        <dbReference type="Proteomes" id="UP000295444"/>
    </source>
</evidence>
<dbReference type="SUPFAM" id="SSF48452">
    <property type="entry name" value="TPR-like"/>
    <property type="match status" value="1"/>
</dbReference>
<dbReference type="OrthoDB" id="3686302at2"/>
<keyword evidence="3" id="KW-0472">Membrane</keyword>
<feature type="region of interest" description="Disordered" evidence="2">
    <location>
        <begin position="182"/>
        <end position="206"/>
    </location>
</feature>
<keyword evidence="3" id="KW-1133">Transmembrane helix</keyword>
<proteinExistence type="predicted"/>
<keyword evidence="1" id="KW-0802">TPR repeat</keyword>
<dbReference type="Proteomes" id="UP000295444">
    <property type="component" value="Unassembled WGS sequence"/>
</dbReference>
<dbReference type="Pfam" id="PF13432">
    <property type="entry name" value="TPR_16"/>
    <property type="match status" value="1"/>
</dbReference>
<dbReference type="EMBL" id="SNXZ01000003">
    <property type="protein sequence ID" value="TDP97870.1"/>
    <property type="molecule type" value="Genomic_DNA"/>
</dbReference>